<sequence length="49" mass="5044">MTGPLLESPAVVERVSPLSGGEWTSPAPVPSVALQSQKPEVGNRNSASQ</sequence>
<evidence type="ECO:0000313" key="2">
    <source>
        <dbReference type="EMBL" id="CAI9605076.1"/>
    </source>
</evidence>
<comment type="caution">
    <text evidence="2">The sequence shown here is derived from an EMBL/GenBank/DDBJ whole genome shotgun (WGS) entry which is preliminary data.</text>
</comment>
<reference evidence="2" key="1">
    <citation type="submission" date="2023-05" db="EMBL/GenBank/DDBJ databases">
        <authorList>
            <person name="Stuckert A."/>
        </authorList>
    </citation>
    <scope>NUCLEOTIDE SEQUENCE</scope>
</reference>
<name>A0ABN9G8F8_9NEOB</name>
<dbReference type="EMBL" id="CATNWA010018070">
    <property type="protein sequence ID" value="CAI9605076.1"/>
    <property type="molecule type" value="Genomic_DNA"/>
</dbReference>
<proteinExistence type="predicted"/>
<accession>A0ABN9G8F8</accession>
<feature type="region of interest" description="Disordered" evidence="1">
    <location>
        <begin position="15"/>
        <end position="49"/>
    </location>
</feature>
<organism evidence="2 3">
    <name type="scientific">Staurois parvus</name>
    <dbReference type="NCBI Taxonomy" id="386267"/>
    <lineage>
        <taxon>Eukaryota</taxon>
        <taxon>Metazoa</taxon>
        <taxon>Chordata</taxon>
        <taxon>Craniata</taxon>
        <taxon>Vertebrata</taxon>
        <taxon>Euteleostomi</taxon>
        <taxon>Amphibia</taxon>
        <taxon>Batrachia</taxon>
        <taxon>Anura</taxon>
        <taxon>Neobatrachia</taxon>
        <taxon>Ranoidea</taxon>
        <taxon>Ranidae</taxon>
        <taxon>Staurois</taxon>
    </lineage>
</organism>
<feature type="compositionally biased region" description="Polar residues" evidence="1">
    <location>
        <begin position="33"/>
        <end position="49"/>
    </location>
</feature>
<keyword evidence="3" id="KW-1185">Reference proteome</keyword>
<gene>
    <name evidence="2" type="ORF">SPARVUS_LOCUS13546786</name>
</gene>
<evidence type="ECO:0000256" key="1">
    <source>
        <dbReference type="SAM" id="MobiDB-lite"/>
    </source>
</evidence>
<dbReference type="Proteomes" id="UP001162483">
    <property type="component" value="Unassembled WGS sequence"/>
</dbReference>
<protein>
    <submittedName>
        <fullName evidence="2">Uncharacterized protein</fullName>
    </submittedName>
</protein>
<evidence type="ECO:0000313" key="3">
    <source>
        <dbReference type="Proteomes" id="UP001162483"/>
    </source>
</evidence>